<reference evidence="1 2" key="1">
    <citation type="journal article" date="2013" name="PLoS Genet.">
        <title>The genome and development-dependent transcriptomes of Pyronema confluens: a window into fungal evolution.</title>
        <authorList>
            <person name="Traeger S."/>
            <person name="Altegoer F."/>
            <person name="Freitag M."/>
            <person name="Gabaldon T."/>
            <person name="Kempken F."/>
            <person name="Kumar A."/>
            <person name="Marcet-Houben M."/>
            <person name="Poggeler S."/>
            <person name="Stajich J.E."/>
            <person name="Nowrousian M."/>
        </authorList>
    </citation>
    <scope>NUCLEOTIDE SEQUENCE [LARGE SCALE GENOMIC DNA]</scope>
    <source>
        <strain evidence="2">CBS 100304</strain>
        <tissue evidence="1">Vegetative mycelium</tissue>
    </source>
</reference>
<dbReference type="AlphaFoldDB" id="U4L0G2"/>
<keyword evidence="2" id="KW-1185">Reference proteome</keyword>
<proteinExistence type="predicted"/>
<sequence>MVRFSSTWIPSAWAIRVIYEYTRQIFQMRMEFETVAKLPNKELGLMTVVMQARRIAFPNIELSSLITVSALTRLTGCMRWLTP</sequence>
<organism evidence="1 2">
    <name type="scientific">Pyronema omphalodes (strain CBS 100304)</name>
    <name type="common">Pyronema confluens</name>
    <dbReference type="NCBI Taxonomy" id="1076935"/>
    <lineage>
        <taxon>Eukaryota</taxon>
        <taxon>Fungi</taxon>
        <taxon>Dikarya</taxon>
        <taxon>Ascomycota</taxon>
        <taxon>Pezizomycotina</taxon>
        <taxon>Pezizomycetes</taxon>
        <taxon>Pezizales</taxon>
        <taxon>Pyronemataceae</taxon>
        <taxon>Pyronema</taxon>
    </lineage>
</organism>
<gene>
    <name evidence="1" type="ORF">PCON_08171</name>
</gene>
<protein>
    <submittedName>
        <fullName evidence="1">Uncharacterized protein</fullName>
    </submittedName>
</protein>
<accession>U4L0G2</accession>
<evidence type="ECO:0000313" key="1">
    <source>
        <dbReference type="EMBL" id="CCX08578.1"/>
    </source>
</evidence>
<evidence type="ECO:0000313" key="2">
    <source>
        <dbReference type="Proteomes" id="UP000018144"/>
    </source>
</evidence>
<name>U4L0G2_PYROM</name>
<dbReference type="EMBL" id="HF935421">
    <property type="protein sequence ID" value="CCX08578.1"/>
    <property type="molecule type" value="Genomic_DNA"/>
</dbReference>
<dbReference type="Proteomes" id="UP000018144">
    <property type="component" value="Unassembled WGS sequence"/>
</dbReference>